<organism evidence="2 3">
    <name type="scientific">Giardia intestinalis (strain P15)</name>
    <name type="common">Giardia lamblia</name>
    <dbReference type="NCBI Taxonomy" id="658858"/>
    <lineage>
        <taxon>Eukaryota</taxon>
        <taxon>Metamonada</taxon>
        <taxon>Diplomonadida</taxon>
        <taxon>Hexamitidae</taxon>
        <taxon>Giardiinae</taxon>
        <taxon>Giardia</taxon>
    </lineage>
</organism>
<evidence type="ECO:0000256" key="1">
    <source>
        <dbReference type="SAM" id="MobiDB-lite"/>
    </source>
</evidence>
<feature type="compositionally biased region" description="Polar residues" evidence="1">
    <location>
        <begin position="103"/>
        <end position="121"/>
    </location>
</feature>
<dbReference type="OrthoDB" id="10257350at2759"/>
<evidence type="ECO:0000313" key="2">
    <source>
        <dbReference type="EMBL" id="EFO63989.1"/>
    </source>
</evidence>
<dbReference type="EMBL" id="ACVC01000108">
    <property type="protein sequence ID" value="EFO63989.1"/>
    <property type="molecule type" value="Genomic_DNA"/>
</dbReference>
<gene>
    <name evidence="2" type="ORF">GLP15_3898</name>
</gene>
<proteinExistence type="predicted"/>
<accession>E1F0K7</accession>
<dbReference type="AlphaFoldDB" id="E1F0K7"/>
<dbReference type="VEuPathDB" id="GiardiaDB:GLP15_3898"/>
<evidence type="ECO:0000313" key="3">
    <source>
        <dbReference type="Proteomes" id="UP000008974"/>
    </source>
</evidence>
<reference evidence="2 3" key="1">
    <citation type="journal article" date="2010" name="BMC Genomics">
        <title>Genome analysis and comparative genomics of a Giardia intestinalis assemblage E isolate.</title>
        <authorList>
            <person name="Jerlstrom-Hultqvist J."/>
            <person name="Franzen O."/>
            <person name="Ankarklev J."/>
            <person name="Xu F."/>
            <person name="Nohynkova E."/>
            <person name="Andersson J.O."/>
            <person name="Svard S.G."/>
            <person name="Andersson B."/>
        </authorList>
    </citation>
    <scope>NUCLEOTIDE SEQUENCE [LARGE SCALE GENOMIC DNA]</scope>
    <source>
        <strain evidence="2 3">P15</strain>
    </source>
</reference>
<name>E1F0K7_GIAIA</name>
<feature type="region of interest" description="Disordered" evidence="1">
    <location>
        <begin position="83"/>
        <end position="137"/>
    </location>
</feature>
<sequence>MFVVAARRGPASEEGGLQTFIGRQIDAAKAPAKAHVLMRSGTDATLLKQTALAESKLGPMDIVCYHTNPLIIPAKQSSNAYLSTAHFPPGSNREPELKRSHQSDSAVSLRNYTPNYSTNTPDIFPEKTRKQTSDSTLRPMLPKSAKRWAVQRNGESKRDAGSTQFGLNVSAGTSALELKTKEELLLYLNDVEQHLKSALDDCLPTLMESSPM</sequence>
<feature type="compositionally biased region" description="Basic and acidic residues" evidence="1">
    <location>
        <begin position="93"/>
        <end position="102"/>
    </location>
</feature>
<dbReference type="OMA" id="WAVQRNG"/>
<dbReference type="Proteomes" id="UP000008974">
    <property type="component" value="Unassembled WGS sequence"/>
</dbReference>
<protein>
    <submittedName>
        <fullName evidence="2">Uncharacterized protein</fullName>
    </submittedName>
</protein>
<comment type="caution">
    <text evidence="2">The sequence shown here is derived from an EMBL/GenBank/DDBJ whole genome shotgun (WGS) entry which is preliminary data.</text>
</comment>